<proteinExistence type="predicted"/>
<protein>
    <recommendedName>
        <fullName evidence="1">Phage-Barnase-EndoU-ColicinE5/D-RelE like nuclease 4 domain-containing protein</fullName>
    </recommendedName>
</protein>
<feature type="domain" description="Phage-Barnase-EndoU-ColicinE5/D-RelE like nuclease 4" evidence="1">
    <location>
        <begin position="3"/>
        <end position="162"/>
    </location>
</feature>
<accession>A0ABX2SZM0</accession>
<gene>
    <name evidence="2" type="ORF">HZY85_04920</name>
</gene>
<organism evidence="2 3">
    <name type="scientific">Gemelliphila palaticanis</name>
    <dbReference type="NCBI Taxonomy" id="81950"/>
    <lineage>
        <taxon>Bacteria</taxon>
        <taxon>Bacillati</taxon>
        <taxon>Bacillota</taxon>
        <taxon>Bacilli</taxon>
        <taxon>Bacillales</taxon>
        <taxon>Gemellaceae</taxon>
        <taxon>Gemelliphila</taxon>
    </lineage>
</organism>
<name>A0ABX2SZM0_9BACL</name>
<evidence type="ECO:0000313" key="3">
    <source>
        <dbReference type="Proteomes" id="UP000531840"/>
    </source>
</evidence>
<keyword evidence="3" id="KW-1185">Reference proteome</keyword>
<dbReference type="Pfam" id="PF18813">
    <property type="entry name" value="PBECR4"/>
    <property type="match status" value="1"/>
</dbReference>
<evidence type="ECO:0000259" key="1">
    <source>
        <dbReference type="Pfam" id="PF18813"/>
    </source>
</evidence>
<dbReference type="InterPro" id="IPR041420">
    <property type="entry name" value="PBECR4"/>
</dbReference>
<dbReference type="EMBL" id="JACBYF010000008">
    <property type="protein sequence ID" value="NYS47538.1"/>
    <property type="molecule type" value="Genomic_DNA"/>
</dbReference>
<dbReference type="Proteomes" id="UP000531840">
    <property type="component" value="Unassembled WGS sequence"/>
</dbReference>
<sequence>MNLLDVFNDYKIKFYKRKSLVILNYLKIPCITIYFDLSNLPHLLGVHYVVKVKPKLIDEIFNSKFTLKTFSNNKNYKIVIERINNYNFLSYIFYEKKQDVCIVRKDLKRNTMMLDIVFFKEESEKCIVLGLRSDSKTNIYYPTTLHTDYSNKYKQYRKTKILDIKWL</sequence>
<reference evidence="2 3" key="1">
    <citation type="submission" date="2020-07" db="EMBL/GenBank/DDBJ databases">
        <title>MOT database genomes.</title>
        <authorList>
            <person name="Joseph S."/>
            <person name="Aduse-Opoku J."/>
            <person name="Hashim A."/>
            <person name="Wade W."/>
            <person name="Curtis M."/>
        </authorList>
    </citation>
    <scope>NUCLEOTIDE SEQUENCE [LARGE SCALE GENOMIC DNA]</scope>
    <source>
        <strain evidence="2 3">CIP 106318</strain>
    </source>
</reference>
<evidence type="ECO:0000313" key="2">
    <source>
        <dbReference type="EMBL" id="NYS47538.1"/>
    </source>
</evidence>
<dbReference type="RefSeq" id="WP_179941327.1">
    <property type="nucleotide sequence ID" value="NZ_JACBYF010000008.1"/>
</dbReference>
<comment type="caution">
    <text evidence="2">The sequence shown here is derived from an EMBL/GenBank/DDBJ whole genome shotgun (WGS) entry which is preliminary data.</text>
</comment>